<dbReference type="AlphaFoldDB" id="A0A9X2M9E9"/>
<sequence>MDINAKIALNSLKMEIANKLGYNYNTITDRVESNAPQNTLMGHAKNVLAGEEVGGQVNKRLVEIGEKSLLYKYNSQK</sequence>
<dbReference type="Pfam" id="PF00269">
    <property type="entry name" value="SASP"/>
    <property type="match status" value="1"/>
</dbReference>
<comment type="function">
    <text evidence="1">SASP are bound to spore DNA. They are double-stranded DNA-binding proteins that cause DNA to change to an a-like conformation. They protect the DNA backbone from chemical and enzymatic cleavage and are thus involved in dormant spore's high resistance to UV light.</text>
</comment>
<organism evidence="2 3">
    <name type="scientific">Terrisporobacter muris</name>
    <dbReference type="NCBI Taxonomy" id="2963284"/>
    <lineage>
        <taxon>Bacteria</taxon>
        <taxon>Bacillati</taxon>
        <taxon>Bacillota</taxon>
        <taxon>Clostridia</taxon>
        <taxon>Peptostreptococcales</taxon>
        <taxon>Peptostreptococcaceae</taxon>
        <taxon>Terrisporobacter</taxon>
    </lineage>
</organism>
<dbReference type="RefSeq" id="WP_074079016.1">
    <property type="nucleotide sequence ID" value="NZ_JANKBY010000032.1"/>
</dbReference>
<evidence type="ECO:0000313" key="2">
    <source>
        <dbReference type="EMBL" id="MCR1822041.1"/>
    </source>
</evidence>
<gene>
    <name evidence="2" type="ORF">NSA58_04500</name>
</gene>
<dbReference type="GO" id="GO:0006265">
    <property type="term" value="P:DNA topological change"/>
    <property type="evidence" value="ECO:0007669"/>
    <property type="project" value="InterPro"/>
</dbReference>
<evidence type="ECO:0000313" key="3">
    <source>
        <dbReference type="Proteomes" id="UP001140817"/>
    </source>
</evidence>
<keyword evidence="3" id="KW-1185">Reference proteome</keyword>
<proteinExistence type="predicted"/>
<protein>
    <submittedName>
        <fullName evidence="2">Alpha/beta-type small acid-soluble spore protein</fullName>
    </submittedName>
</protein>
<dbReference type="Gene3D" id="6.10.10.80">
    <property type="entry name" value="Small, acid-soluble spore protein, alpha/beta type-like"/>
    <property type="match status" value="1"/>
</dbReference>
<dbReference type="InterPro" id="IPR001448">
    <property type="entry name" value="SASP_alpha/beta-type"/>
</dbReference>
<dbReference type="GO" id="GO:0003690">
    <property type="term" value="F:double-stranded DNA binding"/>
    <property type="evidence" value="ECO:0007669"/>
    <property type="project" value="InterPro"/>
</dbReference>
<comment type="caution">
    <text evidence="2">The sequence shown here is derived from an EMBL/GenBank/DDBJ whole genome shotgun (WGS) entry which is preliminary data.</text>
</comment>
<dbReference type="Proteomes" id="UP001140817">
    <property type="component" value="Unassembled WGS sequence"/>
</dbReference>
<dbReference type="InterPro" id="IPR038300">
    <property type="entry name" value="SASP_sf_alpha/beta"/>
</dbReference>
<dbReference type="EMBL" id="JANKBY010000032">
    <property type="protein sequence ID" value="MCR1822041.1"/>
    <property type="molecule type" value="Genomic_DNA"/>
</dbReference>
<name>A0A9X2M9E9_9FIRM</name>
<reference evidence="2" key="1">
    <citation type="submission" date="2022-07" db="EMBL/GenBank/DDBJ databases">
        <title>Enhanced cultured diversity of the mouse gut microbiota enables custom-made synthetic communities.</title>
        <authorList>
            <person name="Afrizal A."/>
        </authorList>
    </citation>
    <scope>NUCLEOTIDE SEQUENCE</scope>
    <source>
        <strain evidence="2">DSM 29186</strain>
    </source>
</reference>
<accession>A0A9X2M9E9</accession>
<evidence type="ECO:0000256" key="1">
    <source>
        <dbReference type="ARBA" id="ARBA00003863"/>
    </source>
</evidence>